<reference evidence="1" key="1">
    <citation type="journal article" date="2023" name="Mol. Phylogenet. Evol.">
        <title>Genome-scale phylogeny and comparative genomics of the fungal order Sordariales.</title>
        <authorList>
            <person name="Hensen N."/>
            <person name="Bonometti L."/>
            <person name="Westerberg I."/>
            <person name="Brannstrom I.O."/>
            <person name="Guillou S."/>
            <person name="Cros-Aarteil S."/>
            <person name="Calhoun S."/>
            <person name="Haridas S."/>
            <person name="Kuo A."/>
            <person name="Mondo S."/>
            <person name="Pangilinan J."/>
            <person name="Riley R."/>
            <person name="LaButti K."/>
            <person name="Andreopoulos B."/>
            <person name="Lipzen A."/>
            <person name="Chen C."/>
            <person name="Yan M."/>
            <person name="Daum C."/>
            <person name="Ng V."/>
            <person name="Clum A."/>
            <person name="Steindorff A."/>
            <person name="Ohm R.A."/>
            <person name="Martin F."/>
            <person name="Silar P."/>
            <person name="Natvig D.O."/>
            <person name="Lalanne C."/>
            <person name="Gautier V."/>
            <person name="Ament-Velasquez S.L."/>
            <person name="Kruys A."/>
            <person name="Hutchinson M.I."/>
            <person name="Powell A.J."/>
            <person name="Barry K."/>
            <person name="Miller A.N."/>
            <person name="Grigoriev I.V."/>
            <person name="Debuchy R."/>
            <person name="Gladieux P."/>
            <person name="Hiltunen Thoren M."/>
            <person name="Johannesson H."/>
        </authorList>
    </citation>
    <scope>NUCLEOTIDE SEQUENCE</scope>
    <source>
        <strain evidence="1">CBS 333.67</strain>
    </source>
</reference>
<evidence type="ECO:0000313" key="2">
    <source>
        <dbReference type="Proteomes" id="UP001273166"/>
    </source>
</evidence>
<dbReference type="GeneID" id="87888935"/>
<dbReference type="EMBL" id="JAUDZG010000008">
    <property type="protein sequence ID" value="KAK3301845.1"/>
    <property type="molecule type" value="Genomic_DNA"/>
</dbReference>
<proteinExistence type="predicted"/>
<keyword evidence="2" id="KW-1185">Reference proteome</keyword>
<dbReference type="AlphaFoldDB" id="A0AAJ0GL12"/>
<dbReference type="Proteomes" id="UP001273166">
    <property type="component" value="Unassembled WGS sequence"/>
</dbReference>
<sequence length="76" mass="8529">MATSWNRAHRLRFTPAFRLCSWTLLGGRGVDISLAPTRAGRRRGRSSPPWASAVSWLCICSPRMSEPWQPRSAGFV</sequence>
<gene>
    <name evidence="1" type="ORF">B0T15DRAFT_544802</name>
</gene>
<name>A0AAJ0GL12_9PEZI</name>
<dbReference type="RefSeq" id="XP_062717625.1">
    <property type="nucleotide sequence ID" value="XM_062870106.1"/>
</dbReference>
<protein>
    <submittedName>
        <fullName evidence="1">Uncharacterized protein</fullName>
    </submittedName>
</protein>
<reference evidence="1" key="2">
    <citation type="submission" date="2023-06" db="EMBL/GenBank/DDBJ databases">
        <authorList>
            <consortium name="Lawrence Berkeley National Laboratory"/>
            <person name="Mondo S.J."/>
            <person name="Hensen N."/>
            <person name="Bonometti L."/>
            <person name="Westerberg I."/>
            <person name="Brannstrom I.O."/>
            <person name="Guillou S."/>
            <person name="Cros-Aarteil S."/>
            <person name="Calhoun S."/>
            <person name="Haridas S."/>
            <person name="Kuo A."/>
            <person name="Pangilinan J."/>
            <person name="Riley R."/>
            <person name="Labutti K."/>
            <person name="Andreopoulos B."/>
            <person name="Lipzen A."/>
            <person name="Chen C."/>
            <person name="Yanf M."/>
            <person name="Daum C."/>
            <person name="Ng V."/>
            <person name="Clum A."/>
            <person name="Steindorff A."/>
            <person name="Ohm R."/>
            <person name="Martin F."/>
            <person name="Silar P."/>
            <person name="Natvig D."/>
            <person name="Lalanne C."/>
            <person name="Gautier V."/>
            <person name="Ament-Velasquez S.L."/>
            <person name="Kruys A."/>
            <person name="Hutchinson M.I."/>
            <person name="Powell A.J."/>
            <person name="Barry K."/>
            <person name="Miller A.N."/>
            <person name="Grigoriev I.V."/>
            <person name="Debuchy R."/>
            <person name="Gladieux P."/>
            <person name="Thoren M.H."/>
            <person name="Johannesson H."/>
        </authorList>
    </citation>
    <scope>NUCLEOTIDE SEQUENCE</scope>
    <source>
        <strain evidence="1">CBS 333.67</strain>
    </source>
</reference>
<organism evidence="1 2">
    <name type="scientific">Chaetomium strumarium</name>
    <dbReference type="NCBI Taxonomy" id="1170767"/>
    <lineage>
        <taxon>Eukaryota</taxon>
        <taxon>Fungi</taxon>
        <taxon>Dikarya</taxon>
        <taxon>Ascomycota</taxon>
        <taxon>Pezizomycotina</taxon>
        <taxon>Sordariomycetes</taxon>
        <taxon>Sordariomycetidae</taxon>
        <taxon>Sordariales</taxon>
        <taxon>Chaetomiaceae</taxon>
        <taxon>Chaetomium</taxon>
    </lineage>
</organism>
<comment type="caution">
    <text evidence="1">The sequence shown here is derived from an EMBL/GenBank/DDBJ whole genome shotgun (WGS) entry which is preliminary data.</text>
</comment>
<evidence type="ECO:0000313" key="1">
    <source>
        <dbReference type="EMBL" id="KAK3301845.1"/>
    </source>
</evidence>
<accession>A0AAJ0GL12</accession>